<comment type="caution">
    <text evidence="1">The sequence shown here is derived from an EMBL/GenBank/DDBJ whole genome shotgun (WGS) entry which is preliminary data.</text>
</comment>
<organism evidence="1 2">
    <name type="scientific">Fusibacter bizertensis</name>
    <dbReference type="NCBI Taxonomy" id="1488331"/>
    <lineage>
        <taxon>Bacteria</taxon>
        <taxon>Bacillati</taxon>
        <taxon>Bacillota</taxon>
        <taxon>Clostridia</taxon>
        <taxon>Eubacteriales</taxon>
        <taxon>Eubacteriales Family XII. Incertae Sedis</taxon>
        <taxon>Fusibacter</taxon>
    </lineage>
</organism>
<dbReference type="PANTHER" id="PTHR31118">
    <property type="entry name" value="CYCLASE-LIKE PROTEIN 2"/>
    <property type="match status" value="1"/>
</dbReference>
<accession>A0ABT6NC52</accession>
<gene>
    <name evidence="1" type="ORF">QE109_07560</name>
</gene>
<evidence type="ECO:0000313" key="1">
    <source>
        <dbReference type="EMBL" id="MDH8678000.1"/>
    </source>
</evidence>
<evidence type="ECO:0000313" key="2">
    <source>
        <dbReference type="Proteomes" id="UP001158045"/>
    </source>
</evidence>
<dbReference type="RefSeq" id="WP_281093830.1">
    <property type="nucleotide sequence ID" value="NZ_JARYZI010000004.1"/>
</dbReference>
<reference evidence="1 2" key="1">
    <citation type="submission" date="2023-04" db="EMBL/GenBank/DDBJ databases">
        <title>Fusibacter bizertensis strain WBS, isolated from littoral bottom sediments of the Arctic seas - biochemical and genomic analysis.</title>
        <authorList>
            <person name="Brioukhanov A.L."/>
        </authorList>
    </citation>
    <scope>NUCLEOTIDE SEQUENCE [LARGE SCALE GENOMIC DNA]</scope>
    <source>
        <strain evidence="1 2">WBS</strain>
    </source>
</reference>
<sequence length="211" mass="23800">MKNWTDVTMTIYPEMMVYKNKDEKKPKLTVRATHEVNGHYESSIYMDLHTGTHIDMPLHMLPDGHSSDEFDLESVNGTCIVVDFSLEESHEVGADFLKKYEIQKGDIVIIKTKNSYDHMFNPEYDYLDASGATYLENCSVKAVGIDALGIERSVPNHPTHSILLGNGIYIIEGLALKDIKEGRYDFICIPLKIAGVEGLPSRAFMRAIEVK</sequence>
<dbReference type="Gene3D" id="3.50.30.50">
    <property type="entry name" value="Putative cyclase"/>
    <property type="match status" value="1"/>
</dbReference>
<dbReference type="SUPFAM" id="SSF102198">
    <property type="entry name" value="Putative cyclase"/>
    <property type="match status" value="1"/>
</dbReference>
<dbReference type="InterPro" id="IPR037175">
    <property type="entry name" value="KFase_sf"/>
</dbReference>
<keyword evidence="1" id="KW-0378">Hydrolase</keyword>
<dbReference type="GO" id="GO:0016787">
    <property type="term" value="F:hydrolase activity"/>
    <property type="evidence" value="ECO:0007669"/>
    <property type="project" value="UniProtKB-KW"/>
</dbReference>
<dbReference type="PANTHER" id="PTHR31118:SF12">
    <property type="entry name" value="CYCLASE-LIKE PROTEIN 2"/>
    <property type="match status" value="1"/>
</dbReference>
<dbReference type="Pfam" id="PF04199">
    <property type="entry name" value="Cyclase"/>
    <property type="match status" value="1"/>
</dbReference>
<protein>
    <submittedName>
        <fullName evidence="1">Cyclase family protein</fullName>
        <ecNumber evidence="1">3.5.-.-</ecNumber>
    </submittedName>
</protein>
<proteinExistence type="predicted"/>
<name>A0ABT6NC52_9FIRM</name>
<dbReference type="InterPro" id="IPR007325">
    <property type="entry name" value="KFase/CYL"/>
</dbReference>
<dbReference type="Proteomes" id="UP001158045">
    <property type="component" value="Unassembled WGS sequence"/>
</dbReference>
<keyword evidence="2" id="KW-1185">Reference proteome</keyword>
<dbReference type="EC" id="3.5.-.-" evidence="1"/>
<dbReference type="EMBL" id="JARYZI010000004">
    <property type="protein sequence ID" value="MDH8678000.1"/>
    <property type="molecule type" value="Genomic_DNA"/>
</dbReference>